<dbReference type="InterPro" id="IPR008972">
    <property type="entry name" value="Cupredoxin"/>
</dbReference>
<gene>
    <name evidence="4" type="ordered locus">Clocl_2212</name>
</gene>
<sequence>MPEVFISKVLEIKGMTCVNCEMRIEKKLKNMEGIKAVKAVYSQSKVNVIYDKDRINLDSIIKAVEELDYQVMAATDGKKANDREKRSDGDYKLSVNQLLGIVIIVLAVYLAVKNTVGFNFIPQVNRDMGYGMLFTVGLLTSLHCIAMCGGINLSQCIAYTFDEAEKGSISKLKPTLLYNGGRVISYTVIGGLVGALGSLVSFPGRAKGIVAIVSGILMIIMGINMLNIFPWLRKINPRMPKVLSRAVFNNNGKRGPFYIGLLNGLMPCGPLQAMQIYALGTGSFYRGAMSMFFFSIGTVPLMFGFGAVSSLISSKFSRRMMKASAVLVIILGIVMTGRGFNLSGLNIAFANQKAKNIARIENGVQLVTTEMKSGSYDPIVVQKGVLVRWTIKADESELNGCNNPVTIPKYNIVKKLVPGDNVIEFMPLETGNINYTCWMGMINGYIKVVDNLDEVDVNDIK</sequence>
<dbReference type="RefSeq" id="WP_014255383.1">
    <property type="nucleotide sequence ID" value="NC_016627.1"/>
</dbReference>
<proteinExistence type="predicted"/>
<dbReference type="Gene3D" id="3.30.70.100">
    <property type="match status" value="1"/>
</dbReference>
<dbReference type="PANTHER" id="PTHR42208">
    <property type="entry name" value="HEAVY METAL TRANSPORTER-RELATED"/>
    <property type="match status" value="1"/>
</dbReference>
<feature type="transmembrane region" description="Helical" evidence="2">
    <location>
        <begin position="325"/>
        <end position="349"/>
    </location>
</feature>
<name>G8LXB3_ACECE</name>
<dbReference type="InterPro" id="IPR039447">
    <property type="entry name" value="UreH-like_TM_dom"/>
</dbReference>
<keyword evidence="2" id="KW-0472">Membrane</keyword>
<dbReference type="eggNOG" id="COG4633">
    <property type="taxonomic scope" value="Bacteria"/>
</dbReference>
<feature type="transmembrane region" description="Helical" evidence="2">
    <location>
        <begin position="93"/>
        <end position="112"/>
    </location>
</feature>
<dbReference type="InterPro" id="IPR036163">
    <property type="entry name" value="HMA_dom_sf"/>
</dbReference>
<dbReference type="InterPro" id="IPR017969">
    <property type="entry name" value="Heavy-metal-associated_CS"/>
</dbReference>
<dbReference type="GO" id="GO:0046872">
    <property type="term" value="F:metal ion binding"/>
    <property type="evidence" value="ECO:0007669"/>
    <property type="project" value="UniProtKB-KW"/>
</dbReference>
<dbReference type="AlphaFoldDB" id="G8LXB3"/>
<dbReference type="Pfam" id="PF13386">
    <property type="entry name" value="DsbD_2"/>
    <property type="match status" value="1"/>
</dbReference>
<dbReference type="Gene3D" id="2.60.40.420">
    <property type="entry name" value="Cupredoxins - blue copper proteins"/>
    <property type="match status" value="1"/>
</dbReference>
<evidence type="ECO:0000259" key="3">
    <source>
        <dbReference type="PROSITE" id="PS50846"/>
    </source>
</evidence>
<evidence type="ECO:0000256" key="2">
    <source>
        <dbReference type="SAM" id="Phobius"/>
    </source>
</evidence>
<dbReference type="InterPro" id="IPR006121">
    <property type="entry name" value="HMA_dom"/>
</dbReference>
<dbReference type="OrthoDB" id="9800141at2"/>
<keyword evidence="5" id="KW-1185">Reference proteome</keyword>
<dbReference type="STRING" id="720554.Clocl_2212"/>
<dbReference type="eggNOG" id="COG2836">
    <property type="taxonomic scope" value="Bacteria"/>
</dbReference>
<dbReference type="HOGENOM" id="CLU_032635_2_0_9"/>
<dbReference type="Proteomes" id="UP000005435">
    <property type="component" value="Chromosome"/>
</dbReference>
<protein>
    <recommendedName>
        <fullName evidence="3">HMA domain-containing protein</fullName>
    </recommendedName>
</protein>
<reference evidence="4 5" key="2">
    <citation type="journal article" date="2012" name="Stand. Genomic Sci.">
        <title>Complete Genome Sequence of Clostridium clariflavum DSM 19732.</title>
        <authorList>
            <person name="Izquierdo J.A."/>
            <person name="Goodwin L."/>
            <person name="Davenport K.W."/>
            <person name="Teshima H."/>
            <person name="Bruce D."/>
            <person name="Detter C."/>
            <person name="Tapia R."/>
            <person name="Han S."/>
            <person name="Land M."/>
            <person name="Hauser L."/>
            <person name="Jeffries C.D."/>
            <person name="Han J."/>
            <person name="Pitluck S."/>
            <person name="Nolan M."/>
            <person name="Chen A."/>
            <person name="Huntemann M."/>
            <person name="Mavromatis K."/>
            <person name="Mikhailova N."/>
            <person name="Liolios K."/>
            <person name="Woyke T."/>
            <person name="Lynd L.R."/>
        </authorList>
    </citation>
    <scope>NUCLEOTIDE SEQUENCE [LARGE SCALE GENOMIC DNA]</scope>
    <source>
        <strain evidence="5">DSM 19732 / NBRC 101661 / EBR45</strain>
    </source>
</reference>
<feature type="transmembrane region" description="Helical" evidence="2">
    <location>
        <begin position="257"/>
        <end position="279"/>
    </location>
</feature>
<organism evidence="4 5">
    <name type="scientific">Acetivibrio clariflavus (strain DSM 19732 / NBRC 101661 / EBR45)</name>
    <name type="common">Clostridium clariflavum</name>
    <dbReference type="NCBI Taxonomy" id="720554"/>
    <lineage>
        <taxon>Bacteria</taxon>
        <taxon>Bacillati</taxon>
        <taxon>Bacillota</taxon>
        <taxon>Clostridia</taxon>
        <taxon>Eubacteriales</taxon>
        <taxon>Oscillospiraceae</taxon>
        <taxon>Acetivibrio</taxon>
    </lineage>
</organism>
<dbReference type="eggNOG" id="COG2608">
    <property type="taxonomic scope" value="Bacteria"/>
</dbReference>
<dbReference type="EMBL" id="CP003065">
    <property type="protein sequence ID" value="AEV68804.1"/>
    <property type="molecule type" value="Genomic_DNA"/>
</dbReference>
<dbReference type="PROSITE" id="PS50846">
    <property type="entry name" value="HMA_2"/>
    <property type="match status" value="1"/>
</dbReference>
<dbReference type="Pfam" id="PF00403">
    <property type="entry name" value="HMA"/>
    <property type="match status" value="1"/>
</dbReference>
<evidence type="ECO:0000256" key="1">
    <source>
        <dbReference type="ARBA" id="ARBA00022723"/>
    </source>
</evidence>
<evidence type="ECO:0000313" key="5">
    <source>
        <dbReference type="Proteomes" id="UP000005435"/>
    </source>
</evidence>
<dbReference type="PROSITE" id="PS01047">
    <property type="entry name" value="HMA_1"/>
    <property type="match status" value="1"/>
</dbReference>
<dbReference type="KEGG" id="ccl:Clocl_2212"/>
<evidence type="ECO:0000313" key="4">
    <source>
        <dbReference type="EMBL" id="AEV68804.1"/>
    </source>
</evidence>
<dbReference type="SUPFAM" id="SSF55008">
    <property type="entry name" value="HMA, heavy metal-associated domain"/>
    <property type="match status" value="1"/>
</dbReference>
<accession>G8LXB3</accession>
<reference evidence="5" key="1">
    <citation type="submission" date="2011-12" db="EMBL/GenBank/DDBJ databases">
        <title>Complete sequence of Clostridium clariflavum DSM 19732.</title>
        <authorList>
            <consortium name="US DOE Joint Genome Institute"/>
            <person name="Lucas S."/>
            <person name="Han J."/>
            <person name="Lapidus A."/>
            <person name="Cheng J.-F."/>
            <person name="Goodwin L."/>
            <person name="Pitluck S."/>
            <person name="Peters L."/>
            <person name="Teshima H."/>
            <person name="Detter J.C."/>
            <person name="Han C."/>
            <person name="Tapia R."/>
            <person name="Land M."/>
            <person name="Hauser L."/>
            <person name="Kyrpides N."/>
            <person name="Ivanova N."/>
            <person name="Pagani I."/>
            <person name="Kitzmiller T."/>
            <person name="Lynd L."/>
            <person name="Izquierdo J."/>
            <person name="Woyke T."/>
        </authorList>
    </citation>
    <scope>NUCLEOTIDE SEQUENCE [LARGE SCALE GENOMIC DNA]</scope>
    <source>
        <strain evidence="5">DSM 19732 / NBRC 101661 / EBR45</strain>
    </source>
</reference>
<feature type="transmembrane region" description="Helical" evidence="2">
    <location>
        <begin position="291"/>
        <end position="313"/>
    </location>
</feature>
<keyword evidence="1" id="KW-0479">Metal-binding</keyword>
<feature type="transmembrane region" description="Helical" evidence="2">
    <location>
        <begin position="208"/>
        <end position="232"/>
    </location>
</feature>
<keyword evidence="2" id="KW-0812">Transmembrane</keyword>
<feature type="domain" description="HMA" evidence="3">
    <location>
        <begin position="6"/>
        <end position="72"/>
    </location>
</feature>
<keyword evidence="2" id="KW-1133">Transmembrane helix</keyword>
<feature type="transmembrane region" description="Helical" evidence="2">
    <location>
        <begin position="132"/>
        <end position="162"/>
    </location>
</feature>
<dbReference type="PANTHER" id="PTHR42208:SF1">
    <property type="entry name" value="HEAVY METAL TRANSPORTER"/>
    <property type="match status" value="1"/>
</dbReference>
<dbReference type="CDD" id="cd00371">
    <property type="entry name" value="HMA"/>
    <property type="match status" value="1"/>
</dbReference>
<feature type="transmembrane region" description="Helical" evidence="2">
    <location>
        <begin position="183"/>
        <end position="202"/>
    </location>
</feature>